<dbReference type="AlphaFoldDB" id="A4BR90"/>
<dbReference type="HOGENOM" id="CLU_1784850_0_0_6"/>
<reference evidence="3 4" key="1">
    <citation type="submission" date="2006-02" db="EMBL/GenBank/DDBJ databases">
        <authorList>
            <person name="Waterbury J."/>
            <person name="Ferriera S."/>
            <person name="Johnson J."/>
            <person name="Kravitz S."/>
            <person name="Halpern A."/>
            <person name="Remington K."/>
            <person name="Beeson K."/>
            <person name="Tran B."/>
            <person name="Rogers Y.-H."/>
            <person name="Friedman R."/>
            <person name="Venter J.C."/>
        </authorList>
    </citation>
    <scope>NUCLEOTIDE SEQUENCE [LARGE SCALE GENOMIC DNA]</scope>
    <source>
        <strain evidence="3 4">Nb-231</strain>
    </source>
</reference>
<dbReference type="Gene3D" id="2.30.30.240">
    <property type="entry name" value="PRC-barrel domain"/>
    <property type="match status" value="1"/>
</dbReference>
<gene>
    <name evidence="3" type="ORF">NB231_03245</name>
</gene>
<comment type="caution">
    <text evidence="3">The sequence shown here is derived from an EMBL/GenBank/DDBJ whole genome shotgun (WGS) entry which is preliminary data.</text>
</comment>
<keyword evidence="4" id="KW-1185">Reference proteome</keyword>
<feature type="region of interest" description="Disordered" evidence="1">
    <location>
        <begin position="126"/>
        <end position="145"/>
    </location>
</feature>
<feature type="domain" description="PRC-barrel" evidence="2">
    <location>
        <begin position="49"/>
        <end position="108"/>
    </location>
</feature>
<dbReference type="PANTHER" id="PTHR36505:SF1">
    <property type="entry name" value="BLR1072 PROTEIN"/>
    <property type="match status" value="1"/>
</dbReference>
<dbReference type="PANTHER" id="PTHR36505">
    <property type="entry name" value="BLR1072 PROTEIN"/>
    <property type="match status" value="1"/>
</dbReference>
<accession>A4BR90</accession>
<protein>
    <recommendedName>
        <fullName evidence="2">PRC-barrel domain-containing protein</fullName>
    </recommendedName>
</protein>
<dbReference type="Pfam" id="PF05239">
    <property type="entry name" value="PRC"/>
    <property type="match status" value="1"/>
</dbReference>
<name>A4BR90_9GAMM</name>
<dbReference type="SUPFAM" id="SSF50346">
    <property type="entry name" value="PRC-barrel domain"/>
    <property type="match status" value="1"/>
</dbReference>
<evidence type="ECO:0000313" key="3">
    <source>
        <dbReference type="EMBL" id="EAR21712.1"/>
    </source>
</evidence>
<feature type="compositionally biased region" description="Polar residues" evidence="1">
    <location>
        <begin position="136"/>
        <end position="145"/>
    </location>
</feature>
<dbReference type="InterPro" id="IPR011033">
    <property type="entry name" value="PRC_barrel-like_sf"/>
</dbReference>
<evidence type="ECO:0000256" key="1">
    <source>
        <dbReference type="SAM" id="MobiDB-lite"/>
    </source>
</evidence>
<evidence type="ECO:0000313" key="4">
    <source>
        <dbReference type="Proteomes" id="UP000003374"/>
    </source>
</evidence>
<dbReference type="RefSeq" id="WP_004999695.1">
    <property type="nucleotide sequence ID" value="NZ_CH672427.1"/>
</dbReference>
<sequence length="145" mass="15177">MQTTHIISLIFFGALGLGVAGSVLARQTGPIEQAARPHAGSSSSGPVGIVGKRVSNEEGANLGVVINVLIDPASGEVAALVVGIGGVFGYGAYNYEVPWRRVRLAEDYTQVLLNVPRDMLSAEFSAYEPSSRAHPKQQSEGAQAE</sequence>
<organism evidence="3 4">
    <name type="scientific">Nitrococcus mobilis Nb-231</name>
    <dbReference type="NCBI Taxonomy" id="314278"/>
    <lineage>
        <taxon>Bacteria</taxon>
        <taxon>Pseudomonadati</taxon>
        <taxon>Pseudomonadota</taxon>
        <taxon>Gammaproteobacteria</taxon>
        <taxon>Chromatiales</taxon>
        <taxon>Ectothiorhodospiraceae</taxon>
        <taxon>Nitrococcus</taxon>
    </lineage>
</organism>
<dbReference type="InterPro" id="IPR027275">
    <property type="entry name" value="PRC-brl_dom"/>
</dbReference>
<evidence type="ECO:0000259" key="2">
    <source>
        <dbReference type="Pfam" id="PF05239"/>
    </source>
</evidence>
<proteinExistence type="predicted"/>
<dbReference type="EMBL" id="AAOF01000006">
    <property type="protein sequence ID" value="EAR21712.1"/>
    <property type="molecule type" value="Genomic_DNA"/>
</dbReference>
<dbReference type="Proteomes" id="UP000003374">
    <property type="component" value="Unassembled WGS sequence"/>
</dbReference>